<evidence type="ECO:0008006" key="4">
    <source>
        <dbReference type="Google" id="ProtNLM"/>
    </source>
</evidence>
<evidence type="ECO:0000313" key="2">
    <source>
        <dbReference type="EMBL" id="KAJ4440021.1"/>
    </source>
</evidence>
<evidence type="ECO:0000313" key="3">
    <source>
        <dbReference type="Proteomes" id="UP001148838"/>
    </source>
</evidence>
<reference evidence="2 3" key="1">
    <citation type="journal article" date="2022" name="Allergy">
        <title>Genome assembly and annotation of Periplaneta americana reveal a comprehensive cockroach allergen profile.</title>
        <authorList>
            <person name="Wang L."/>
            <person name="Xiong Q."/>
            <person name="Saelim N."/>
            <person name="Wang L."/>
            <person name="Nong W."/>
            <person name="Wan A.T."/>
            <person name="Shi M."/>
            <person name="Liu X."/>
            <person name="Cao Q."/>
            <person name="Hui J.H.L."/>
            <person name="Sookrung N."/>
            <person name="Leung T.F."/>
            <person name="Tungtrongchitr A."/>
            <person name="Tsui S.K.W."/>
        </authorList>
    </citation>
    <scope>NUCLEOTIDE SEQUENCE [LARGE SCALE GENOMIC DNA]</scope>
    <source>
        <strain evidence="2">PWHHKU_190912</strain>
    </source>
</reference>
<proteinExistence type="predicted"/>
<feature type="compositionally biased region" description="Basic and acidic residues" evidence="1">
    <location>
        <begin position="563"/>
        <end position="572"/>
    </location>
</feature>
<feature type="region of interest" description="Disordered" evidence="1">
    <location>
        <begin position="553"/>
        <end position="572"/>
    </location>
</feature>
<sequence>MLQFFDVFVMQVDEKYPICAKDNHDITPAHRSLLVSEFLAKHKIRLHPQPSCSPDLNLADFYLFPKVKSLLKGWRFASAEEMKIHATRALREVAKNGLEGMFREVVWTLVQGSEASRSLWTWTPHESPARNSMWRFGFLTPSTTTTTNSSVGATRGARQTKRWYGEGMHAERAEGCITATRRGEVARAPATCRVMKEANCYVRSEGGGRTLPNRPEVRRSGNPDYSSGIFGELSRTYSLVIKEKTQVNVSQSVMQWEQNQGRCGVCGDPWHLNEPRPHEAGGQFAKGIISRHYTSGQIMFPCLRACRVNSLIWGRSLSVPECIVDNMSSRPLRSKMLVVEVFLCLALLDQWLPTRSLKRSAHLRLGLPGDLLPMRGSHSVTFCVHLPSLSRATWPPHFHLVLVACSAGSLIADIFCSTSFGTLSLNDKPRDRRGSGVDSEPLGRFEMFLCPNNNPKYEATQTCFERRPGFDPRPSRGGQVRRCSTVLRVLPIPSVITSTLSNVPSFHLSFAIVKSRPGLSLGDSTGFPCYNRAPVPEGLLGPRRGMGSGFVRAETGSIQSGSESDRGGTIRS</sequence>
<gene>
    <name evidence="2" type="ORF">ANN_08152</name>
</gene>
<protein>
    <recommendedName>
        <fullName evidence="4">Tc1-like transposase DDE domain-containing protein</fullName>
    </recommendedName>
</protein>
<accession>A0ABQ8T0M8</accession>
<dbReference type="Proteomes" id="UP001148838">
    <property type="component" value="Unassembled WGS sequence"/>
</dbReference>
<dbReference type="Gene3D" id="3.30.420.10">
    <property type="entry name" value="Ribonuclease H-like superfamily/Ribonuclease H"/>
    <property type="match status" value="1"/>
</dbReference>
<comment type="caution">
    <text evidence="2">The sequence shown here is derived from an EMBL/GenBank/DDBJ whole genome shotgun (WGS) entry which is preliminary data.</text>
</comment>
<feature type="region of interest" description="Disordered" evidence="1">
    <location>
        <begin position="205"/>
        <end position="225"/>
    </location>
</feature>
<dbReference type="InterPro" id="IPR036397">
    <property type="entry name" value="RNaseH_sf"/>
</dbReference>
<dbReference type="EMBL" id="JAJSOF020000017">
    <property type="protein sequence ID" value="KAJ4440021.1"/>
    <property type="molecule type" value="Genomic_DNA"/>
</dbReference>
<keyword evidence="3" id="KW-1185">Reference proteome</keyword>
<organism evidence="2 3">
    <name type="scientific">Periplaneta americana</name>
    <name type="common">American cockroach</name>
    <name type="synonym">Blatta americana</name>
    <dbReference type="NCBI Taxonomy" id="6978"/>
    <lineage>
        <taxon>Eukaryota</taxon>
        <taxon>Metazoa</taxon>
        <taxon>Ecdysozoa</taxon>
        <taxon>Arthropoda</taxon>
        <taxon>Hexapoda</taxon>
        <taxon>Insecta</taxon>
        <taxon>Pterygota</taxon>
        <taxon>Neoptera</taxon>
        <taxon>Polyneoptera</taxon>
        <taxon>Dictyoptera</taxon>
        <taxon>Blattodea</taxon>
        <taxon>Blattoidea</taxon>
        <taxon>Blattidae</taxon>
        <taxon>Blattinae</taxon>
        <taxon>Periplaneta</taxon>
    </lineage>
</organism>
<evidence type="ECO:0000256" key="1">
    <source>
        <dbReference type="SAM" id="MobiDB-lite"/>
    </source>
</evidence>
<name>A0ABQ8T0M8_PERAM</name>